<comment type="caution">
    <text evidence="2">The sequence shown here is derived from an EMBL/GenBank/DDBJ whole genome shotgun (WGS) entry which is preliminary data.</text>
</comment>
<reference evidence="2" key="1">
    <citation type="submission" date="2023-06" db="EMBL/GenBank/DDBJ databases">
        <authorList>
            <consortium name="Lawrence Berkeley National Laboratory"/>
            <person name="Ahrendt S."/>
            <person name="Sahu N."/>
            <person name="Indic B."/>
            <person name="Wong-Bajracharya J."/>
            <person name="Merenyi Z."/>
            <person name="Ke H.-M."/>
            <person name="Monk M."/>
            <person name="Kocsube S."/>
            <person name="Drula E."/>
            <person name="Lipzen A."/>
            <person name="Balint B."/>
            <person name="Henrissat B."/>
            <person name="Andreopoulos B."/>
            <person name="Martin F.M."/>
            <person name="Harder C.B."/>
            <person name="Rigling D."/>
            <person name="Ford K.L."/>
            <person name="Foster G.D."/>
            <person name="Pangilinan J."/>
            <person name="Papanicolaou A."/>
            <person name="Barry K."/>
            <person name="LaButti K."/>
            <person name="Viragh M."/>
            <person name="Koriabine M."/>
            <person name="Yan M."/>
            <person name="Riley R."/>
            <person name="Champramary S."/>
            <person name="Plett K.L."/>
            <person name="Tsai I.J."/>
            <person name="Slot J."/>
            <person name="Sipos G."/>
            <person name="Plett J."/>
            <person name="Nagy L.G."/>
            <person name="Grigoriev I.V."/>
        </authorList>
    </citation>
    <scope>NUCLEOTIDE SEQUENCE</scope>
    <source>
        <strain evidence="2">ICMP 16352</strain>
    </source>
</reference>
<proteinExistence type="predicted"/>
<feature type="transmembrane region" description="Helical" evidence="1">
    <location>
        <begin position="64"/>
        <end position="85"/>
    </location>
</feature>
<keyword evidence="1" id="KW-0812">Transmembrane</keyword>
<evidence type="ECO:0000313" key="2">
    <source>
        <dbReference type="EMBL" id="KAK0473048.1"/>
    </source>
</evidence>
<dbReference type="AlphaFoldDB" id="A0AA39NX59"/>
<gene>
    <name evidence="2" type="ORF">IW261DRAFT_1570168</name>
</gene>
<keyword evidence="1" id="KW-1133">Transmembrane helix</keyword>
<organism evidence="2 3">
    <name type="scientific">Armillaria novae-zelandiae</name>
    <dbReference type="NCBI Taxonomy" id="153914"/>
    <lineage>
        <taxon>Eukaryota</taxon>
        <taxon>Fungi</taxon>
        <taxon>Dikarya</taxon>
        <taxon>Basidiomycota</taxon>
        <taxon>Agaricomycotina</taxon>
        <taxon>Agaricomycetes</taxon>
        <taxon>Agaricomycetidae</taxon>
        <taxon>Agaricales</taxon>
        <taxon>Marasmiineae</taxon>
        <taxon>Physalacriaceae</taxon>
        <taxon>Armillaria</taxon>
    </lineage>
</organism>
<evidence type="ECO:0000313" key="3">
    <source>
        <dbReference type="Proteomes" id="UP001175227"/>
    </source>
</evidence>
<keyword evidence="3" id="KW-1185">Reference proteome</keyword>
<name>A0AA39NX59_9AGAR</name>
<keyword evidence="1" id="KW-0472">Membrane</keyword>
<accession>A0AA39NX59</accession>
<dbReference type="Proteomes" id="UP001175227">
    <property type="component" value="Unassembled WGS sequence"/>
</dbReference>
<feature type="transmembrane region" description="Helical" evidence="1">
    <location>
        <begin position="97"/>
        <end position="115"/>
    </location>
</feature>
<dbReference type="EMBL" id="JAUEPR010000035">
    <property type="protein sequence ID" value="KAK0473048.1"/>
    <property type="molecule type" value="Genomic_DNA"/>
</dbReference>
<evidence type="ECO:0000256" key="1">
    <source>
        <dbReference type="SAM" id="Phobius"/>
    </source>
</evidence>
<protein>
    <submittedName>
        <fullName evidence="2">Uncharacterized protein</fullName>
    </submittedName>
</protein>
<sequence length="127" mass="14110">MSTTQLFPAFNAPLADICYNLAQACAITMQYLEITARNAAPMGELIRVVTSVHVYLSSRLPLGFFFRGVVLVFVYISPIFVYQWLPFCLGFDPVLGPVYGLSLVFDVAVVCIFLVKDYGDGFAGHWL</sequence>